<organism evidence="1 2">
    <name type="scientific">Paenibacillus brasilensis</name>
    <dbReference type="NCBI Taxonomy" id="128574"/>
    <lineage>
        <taxon>Bacteria</taxon>
        <taxon>Bacillati</taxon>
        <taxon>Bacillota</taxon>
        <taxon>Bacilli</taxon>
        <taxon>Bacillales</taxon>
        <taxon>Paenibacillaceae</taxon>
        <taxon>Paenibacillus</taxon>
    </lineage>
</organism>
<name>A0ABU0L5N2_9BACL</name>
<accession>A0ABU0L5N2</accession>
<proteinExistence type="predicted"/>
<dbReference type="InterPro" id="IPR009006">
    <property type="entry name" value="Ala_racemase/Decarboxylase_C"/>
</dbReference>
<dbReference type="SUPFAM" id="SSF50621">
    <property type="entry name" value="Alanine racemase C-terminal domain-like"/>
    <property type="match status" value="1"/>
</dbReference>
<gene>
    <name evidence="1" type="ORF">QOZ95_004765</name>
</gene>
<protein>
    <submittedName>
        <fullName evidence="1">Diaminopimelate decarboxylase</fullName>
    </submittedName>
</protein>
<dbReference type="EMBL" id="JAUSWA010000038">
    <property type="protein sequence ID" value="MDQ0496575.1"/>
    <property type="molecule type" value="Genomic_DNA"/>
</dbReference>
<sequence length="98" mass="11337">MGVQNFDNTQLPSPSYIVDERLLKRNLEVLDSVIGDYSFEKPLQAGDKLVFLDMAHYTMVKNHMFNGVNLPSIATYNEEEGIKVVRQFKYEDYSNRLS</sequence>
<keyword evidence="2" id="KW-1185">Reference proteome</keyword>
<dbReference type="Gene3D" id="2.40.37.10">
    <property type="entry name" value="Lyase, Ornithine Decarboxylase, Chain A, domain 1"/>
    <property type="match status" value="1"/>
</dbReference>
<reference evidence="1 2" key="1">
    <citation type="submission" date="2023-07" db="EMBL/GenBank/DDBJ databases">
        <title>Genomic Encyclopedia of Type Strains, Phase IV (KMG-IV): sequencing the most valuable type-strain genomes for metagenomic binning, comparative biology and taxonomic classification.</title>
        <authorList>
            <person name="Goeker M."/>
        </authorList>
    </citation>
    <scope>NUCLEOTIDE SEQUENCE [LARGE SCALE GENOMIC DNA]</scope>
    <source>
        <strain evidence="1 2">DSM 14914</strain>
    </source>
</reference>
<evidence type="ECO:0000313" key="1">
    <source>
        <dbReference type="EMBL" id="MDQ0496575.1"/>
    </source>
</evidence>
<evidence type="ECO:0000313" key="2">
    <source>
        <dbReference type="Proteomes" id="UP001242811"/>
    </source>
</evidence>
<comment type="caution">
    <text evidence="1">The sequence shown here is derived from an EMBL/GenBank/DDBJ whole genome shotgun (WGS) entry which is preliminary data.</text>
</comment>
<dbReference type="Proteomes" id="UP001242811">
    <property type="component" value="Unassembled WGS sequence"/>
</dbReference>